<reference evidence="1 2" key="1">
    <citation type="submission" date="2012-12" db="EMBL/GenBank/DDBJ databases">
        <title>Genome Assembly of Photobacterium sp. AK15.</title>
        <authorList>
            <person name="Khatri I."/>
            <person name="Vaidya B."/>
            <person name="Srinivas T.N.R."/>
            <person name="Subramanian S."/>
            <person name="Pinnaka A."/>
        </authorList>
    </citation>
    <scope>NUCLEOTIDE SEQUENCE [LARGE SCALE GENOMIC DNA]</scope>
    <source>
        <strain evidence="1 2">AK15</strain>
    </source>
</reference>
<protein>
    <submittedName>
        <fullName evidence="1">Uncharacterized protein</fullName>
    </submittedName>
</protein>
<dbReference type="Proteomes" id="UP000011134">
    <property type="component" value="Unassembled WGS sequence"/>
</dbReference>
<dbReference type="PATRIC" id="fig|1056511.3.peg.2004"/>
<sequence length="104" mass="11826">MKYGYGWEKLHTAVHSLAASQTQKERLVNALVFNLTHITPENDLPEPMHEDFKNFISEMTSVEPKSDEGSYQATVNTLDQIGVDRAIAKIIGFYDTVCRYSEPF</sequence>
<organism evidence="1 2">
    <name type="scientific">Photobacterium marinum</name>
    <dbReference type="NCBI Taxonomy" id="1056511"/>
    <lineage>
        <taxon>Bacteria</taxon>
        <taxon>Pseudomonadati</taxon>
        <taxon>Pseudomonadota</taxon>
        <taxon>Gammaproteobacteria</taxon>
        <taxon>Vibrionales</taxon>
        <taxon>Vibrionaceae</taxon>
        <taxon>Photobacterium</taxon>
    </lineage>
</organism>
<evidence type="ECO:0000313" key="1">
    <source>
        <dbReference type="EMBL" id="ELR66073.1"/>
    </source>
</evidence>
<dbReference type="EMBL" id="AMZO01000013">
    <property type="protein sequence ID" value="ELR66073.1"/>
    <property type="molecule type" value="Genomic_DNA"/>
</dbReference>
<accession>L8JCQ5</accession>
<proteinExistence type="predicted"/>
<dbReference type="OrthoDB" id="7063663at2"/>
<dbReference type="AlphaFoldDB" id="L8JCQ5"/>
<name>L8JCQ5_9GAMM</name>
<keyword evidence="2" id="KW-1185">Reference proteome</keyword>
<comment type="caution">
    <text evidence="1">The sequence shown here is derived from an EMBL/GenBank/DDBJ whole genome shotgun (WGS) entry which is preliminary data.</text>
</comment>
<evidence type="ECO:0000313" key="2">
    <source>
        <dbReference type="Proteomes" id="UP000011134"/>
    </source>
</evidence>
<gene>
    <name evidence="1" type="ORF">C942_00515</name>
</gene>